<evidence type="ECO:0000256" key="3">
    <source>
        <dbReference type="ARBA" id="ARBA00022741"/>
    </source>
</evidence>
<keyword evidence="8" id="KW-0067">ATP-binding</keyword>
<dbReference type="InterPro" id="IPR027370">
    <property type="entry name" value="Znf-RING_euk"/>
</dbReference>
<feature type="region of interest" description="Disordered" evidence="10">
    <location>
        <begin position="74"/>
        <end position="113"/>
    </location>
</feature>
<dbReference type="InterPro" id="IPR017907">
    <property type="entry name" value="Znf_RING_CS"/>
</dbReference>
<feature type="domain" description="Helicase ATP-binding" evidence="12">
    <location>
        <begin position="529"/>
        <end position="719"/>
    </location>
</feature>
<feature type="region of interest" description="Disordered" evidence="10">
    <location>
        <begin position="130"/>
        <end position="157"/>
    </location>
</feature>
<feature type="compositionally biased region" description="Low complexity" evidence="10">
    <location>
        <begin position="967"/>
        <end position="982"/>
    </location>
</feature>
<dbReference type="InterPro" id="IPR014001">
    <property type="entry name" value="Helicase_ATP-bd"/>
</dbReference>
<feature type="domain" description="Helicase C-terminal" evidence="13">
    <location>
        <begin position="1119"/>
        <end position="1281"/>
    </location>
</feature>
<evidence type="ECO:0000259" key="11">
    <source>
        <dbReference type="PROSITE" id="PS50089"/>
    </source>
</evidence>
<dbReference type="GO" id="GO:0005524">
    <property type="term" value="F:ATP binding"/>
    <property type="evidence" value="ECO:0007669"/>
    <property type="project" value="UniProtKB-KW"/>
</dbReference>
<dbReference type="InterPro" id="IPR038718">
    <property type="entry name" value="SNF2-like_sf"/>
</dbReference>
<evidence type="ECO:0000256" key="6">
    <source>
        <dbReference type="ARBA" id="ARBA00022806"/>
    </source>
</evidence>
<dbReference type="PROSITE" id="PS51192">
    <property type="entry name" value="HELICASE_ATP_BIND_1"/>
    <property type="match status" value="1"/>
</dbReference>
<feature type="compositionally biased region" description="Acidic residues" evidence="10">
    <location>
        <begin position="1003"/>
        <end position="1018"/>
    </location>
</feature>
<keyword evidence="6" id="KW-0347">Helicase</keyword>
<feature type="region of interest" description="Disordered" evidence="10">
    <location>
        <begin position="178"/>
        <end position="336"/>
    </location>
</feature>
<evidence type="ECO:0000256" key="10">
    <source>
        <dbReference type="SAM" id="MobiDB-lite"/>
    </source>
</evidence>
<keyword evidence="15" id="KW-1185">Reference proteome</keyword>
<evidence type="ECO:0000256" key="9">
    <source>
        <dbReference type="PROSITE-ProRule" id="PRU00175"/>
    </source>
</evidence>
<dbReference type="Pfam" id="PF00176">
    <property type="entry name" value="SNF2-rel_dom"/>
    <property type="match status" value="1"/>
</dbReference>
<dbReference type="Pfam" id="PF00271">
    <property type="entry name" value="Helicase_C"/>
    <property type="match status" value="1"/>
</dbReference>
<gene>
    <name evidence="14" type="ORF">N658DRAFT_330340</name>
</gene>
<feature type="compositionally biased region" description="Basic residues" evidence="10">
    <location>
        <begin position="1061"/>
        <end position="1071"/>
    </location>
</feature>
<dbReference type="InterPro" id="IPR001841">
    <property type="entry name" value="Znf_RING"/>
</dbReference>
<evidence type="ECO:0000256" key="2">
    <source>
        <dbReference type="ARBA" id="ARBA00022723"/>
    </source>
</evidence>
<dbReference type="InterPro" id="IPR013083">
    <property type="entry name" value="Znf_RING/FYVE/PHD"/>
</dbReference>
<dbReference type="Gene3D" id="3.40.50.10810">
    <property type="entry name" value="Tandem AAA-ATPase domain"/>
    <property type="match status" value="1"/>
</dbReference>
<dbReference type="PROSITE" id="PS00518">
    <property type="entry name" value="ZF_RING_1"/>
    <property type="match status" value="1"/>
</dbReference>
<dbReference type="InterPro" id="IPR050628">
    <property type="entry name" value="SNF2_RAD54_helicase_TF"/>
</dbReference>
<dbReference type="EMBL" id="MU863630">
    <property type="protein sequence ID" value="KAK4102958.1"/>
    <property type="molecule type" value="Genomic_DNA"/>
</dbReference>
<dbReference type="InterPro" id="IPR001650">
    <property type="entry name" value="Helicase_C-like"/>
</dbReference>
<sequence>MDSSQNDSPASSGLPSTGSIPDDIRAYLEQLSEELSIEQTMLESLSDLPDSNETKKEVATARFRVADVKRRIKEARRKVNPSAGNRMMGQGFDRHSGDSGRTQNRDFSSLAVPTRKRLFESTLDARDPTNWSLAKRTTPSPGPSDNDSPFDGFDSDRPVIIDLTECDDDEIPATIIQRQRQAEERARRNKARADGDAELAKRLHGRASPPPNGSNSLPLTQQNSLFHRMMGRPSQPSLPGHVKQEARLAPSTTRQPQSWHDLDDFEPPPRPLSGTHPRASSVKPEPIERQYRMPGAYVGSDDERETFASDTSQTHPRPSLPPLGSTFPLPGSNSSVPRSTMPTVPMNSALPPAGLGACDPRLPAIELARQASMGRQQPFQAWPPVGPNGRALEPLSNGYLPTSAQHSFGVPSLGASRPGFISNGGYYSQPGTDLEVVYPDSLSTTIKRVNKFDWEKLTDGDGNPFDTRLANYLQDFTEDPRKTEEEIQKLLSNIRPDMEIPDEDRGETPEAMKYPLYPHQQLALKWMTTMEEGTNKGGILADDMGLGKTISTLALMVSRRSTENIKTNLIIGPVALIKQWESEVKKKLKGAPHRLSTLLLHSKKRPYSEIKNYDVVLTTYGSVAAEWKRYTQHVERMKEADGYQEDNDAELAKKCPLLHGRSRFYRVILDEAQCVKNKDTQASRAVHRIVATYRWCLTGTPMMNGVSELYPLIRFLRIRPYSDFTQFQRTFRSLNPKSGGNDYSRDNAMRQLQAVLKAMMLRRMKDSMIDGKPILTLPPKTETSEYVVFSSDELQFYKELESKSQVQFNKYLRAGTVGKNYSNILVLLLRLRQACCHPHLTDFEVADAVASDDQGLARLCLAKGMEDAVVRRVKAVEAFECPICYDSVQEPLLVIPCGHDICTECLASITEKNAQDNIRSGNENGAPKCPVCRGLIDPAKIITLTIFRKVHAPETLAPEDASPQQEADLSGSDDSACSSSDGNESDADSLGSLADFVVSDNKVDDDDEDDEDEHEEGDNGSGSGKHNNGGSSKDNVDIDDESDTALGSGRATAPKKEEKKAAKKRKRAKQKAKAEPKAEEFTPHKLKQLRIDADRNKEARRRYMRYLRDNWMDSSKVSQVVEILERIQESDEKTIVFSQWTALLDMIESQLTYKLKLPFCRYTGKMSRNQRDEAVQVFVENPHTKVMLVSLRAGNAGLNLTVASRIIICDPFWNPFIEMQAVDRAHRIGQQREVKVHRILVKETVEDRILALQEQKRALVEAALDEGQSKSVGRLSERELAYLFGVNPARR</sequence>
<evidence type="ECO:0000313" key="14">
    <source>
        <dbReference type="EMBL" id="KAK4102958.1"/>
    </source>
</evidence>
<keyword evidence="7" id="KW-0862">Zinc</keyword>
<name>A0AAN6T313_9PEZI</name>
<evidence type="ECO:0000256" key="8">
    <source>
        <dbReference type="ARBA" id="ARBA00022840"/>
    </source>
</evidence>
<dbReference type="InterPro" id="IPR027417">
    <property type="entry name" value="P-loop_NTPase"/>
</dbReference>
<feature type="compositionally biased region" description="Basic and acidic residues" evidence="10">
    <location>
        <begin position="1072"/>
        <end position="1085"/>
    </location>
</feature>
<proteinExistence type="inferred from homology"/>
<feature type="compositionally biased region" description="Basic and acidic residues" evidence="10">
    <location>
        <begin position="180"/>
        <end position="201"/>
    </location>
</feature>
<feature type="region of interest" description="Disordered" evidence="10">
    <location>
        <begin position="1"/>
        <end position="25"/>
    </location>
</feature>
<dbReference type="SUPFAM" id="SSF52540">
    <property type="entry name" value="P-loop containing nucleoside triphosphate hydrolases"/>
    <property type="match status" value="2"/>
</dbReference>
<dbReference type="SUPFAM" id="SSF57850">
    <property type="entry name" value="RING/U-box"/>
    <property type="match status" value="1"/>
</dbReference>
<keyword evidence="4 9" id="KW-0863">Zinc-finger</keyword>
<dbReference type="GO" id="GO:0000724">
    <property type="term" value="P:double-strand break repair via homologous recombination"/>
    <property type="evidence" value="ECO:0007669"/>
    <property type="project" value="TreeGrafter"/>
</dbReference>
<feature type="compositionally biased region" description="Polar residues" evidence="10">
    <location>
        <begin position="1"/>
        <end position="19"/>
    </location>
</feature>
<comment type="similarity">
    <text evidence="1">Belongs to the SNF2/RAD54 helicase family.</text>
</comment>
<feature type="compositionally biased region" description="Polar residues" evidence="10">
    <location>
        <begin position="130"/>
        <end position="147"/>
    </location>
</feature>
<dbReference type="Proteomes" id="UP001305647">
    <property type="component" value="Unassembled WGS sequence"/>
</dbReference>
<dbReference type="PROSITE" id="PS50089">
    <property type="entry name" value="ZF_RING_2"/>
    <property type="match status" value="1"/>
</dbReference>
<dbReference type="SMART" id="SM00490">
    <property type="entry name" value="HELICc"/>
    <property type="match status" value="1"/>
</dbReference>
<evidence type="ECO:0000259" key="13">
    <source>
        <dbReference type="PROSITE" id="PS51194"/>
    </source>
</evidence>
<protein>
    <submittedName>
        <fullName evidence="14">Uncharacterized protein</fullName>
    </submittedName>
</protein>
<dbReference type="InterPro" id="IPR049730">
    <property type="entry name" value="SNF2/RAD54-like_C"/>
</dbReference>
<evidence type="ECO:0000256" key="7">
    <source>
        <dbReference type="ARBA" id="ARBA00022833"/>
    </source>
</evidence>
<feature type="compositionally biased region" description="Low complexity" evidence="10">
    <location>
        <begin position="1024"/>
        <end position="1033"/>
    </location>
</feature>
<dbReference type="PANTHER" id="PTHR45626:SF16">
    <property type="entry name" value="ATP-DEPENDENT HELICASE ULS1"/>
    <property type="match status" value="1"/>
</dbReference>
<reference evidence="14" key="2">
    <citation type="submission" date="2023-05" db="EMBL/GenBank/DDBJ databases">
        <authorList>
            <consortium name="Lawrence Berkeley National Laboratory"/>
            <person name="Steindorff A."/>
            <person name="Hensen N."/>
            <person name="Bonometti L."/>
            <person name="Westerberg I."/>
            <person name="Brannstrom I.O."/>
            <person name="Guillou S."/>
            <person name="Cros-Aarteil S."/>
            <person name="Calhoun S."/>
            <person name="Haridas S."/>
            <person name="Kuo A."/>
            <person name="Mondo S."/>
            <person name="Pangilinan J."/>
            <person name="Riley R."/>
            <person name="Labutti K."/>
            <person name="Andreopoulos B."/>
            <person name="Lipzen A."/>
            <person name="Chen C."/>
            <person name="Yanf M."/>
            <person name="Daum C."/>
            <person name="Ng V."/>
            <person name="Clum A."/>
            <person name="Ohm R."/>
            <person name="Martin F."/>
            <person name="Silar P."/>
            <person name="Natvig D."/>
            <person name="Lalanne C."/>
            <person name="Gautier V."/>
            <person name="Ament-Velasquez S.L."/>
            <person name="Kruys A."/>
            <person name="Hutchinson M.I."/>
            <person name="Powell A.J."/>
            <person name="Barry K."/>
            <person name="Miller A.N."/>
            <person name="Grigoriev I.V."/>
            <person name="Debuchy R."/>
            <person name="Gladieux P."/>
            <person name="Thoren M.H."/>
            <person name="Johannesson H."/>
        </authorList>
    </citation>
    <scope>NUCLEOTIDE SEQUENCE</scope>
    <source>
        <strain evidence="14">CBS 757.83</strain>
    </source>
</reference>
<dbReference type="Pfam" id="PF13445">
    <property type="entry name" value="zf-RING_UBOX"/>
    <property type="match status" value="1"/>
</dbReference>
<dbReference type="GO" id="GO:0005737">
    <property type="term" value="C:cytoplasm"/>
    <property type="evidence" value="ECO:0007669"/>
    <property type="project" value="TreeGrafter"/>
</dbReference>
<dbReference type="CDD" id="cd18793">
    <property type="entry name" value="SF2_C_SNF"/>
    <property type="match status" value="1"/>
</dbReference>
<dbReference type="PROSITE" id="PS51194">
    <property type="entry name" value="HELICASE_CTER"/>
    <property type="match status" value="1"/>
</dbReference>
<dbReference type="Gene3D" id="3.40.50.300">
    <property type="entry name" value="P-loop containing nucleotide triphosphate hydrolases"/>
    <property type="match status" value="1"/>
</dbReference>
<dbReference type="GO" id="GO:0008270">
    <property type="term" value="F:zinc ion binding"/>
    <property type="evidence" value="ECO:0007669"/>
    <property type="project" value="UniProtKB-KW"/>
</dbReference>
<dbReference type="GO" id="GO:0005634">
    <property type="term" value="C:nucleus"/>
    <property type="evidence" value="ECO:0007669"/>
    <property type="project" value="TreeGrafter"/>
</dbReference>
<dbReference type="GO" id="GO:0008094">
    <property type="term" value="F:ATP-dependent activity, acting on DNA"/>
    <property type="evidence" value="ECO:0007669"/>
    <property type="project" value="TreeGrafter"/>
</dbReference>
<evidence type="ECO:0000259" key="12">
    <source>
        <dbReference type="PROSITE" id="PS51192"/>
    </source>
</evidence>
<dbReference type="InterPro" id="IPR000330">
    <property type="entry name" value="SNF2_N"/>
</dbReference>
<dbReference type="PANTHER" id="PTHR45626">
    <property type="entry name" value="TRANSCRIPTION TERMINATION FACTOR 2-RELATED"/>
    <property type="match status" value="1"/>
</dbReference>
<organism evidence="14 15">
    <name type="scientific">Parathielavia hyrcaniae</name>
    <dbReference type="NCBI Taxonomy" id="113614"/>
    <lineage>
        <taxon>Eukaryota</taxon>
        <taxon>Fungi</taxon>
        <taxon>Dikarya</taxon>
        <taxon>Ascomycota</taxon>
        <taxon>Pezizomycotina</taxon>
        <taxon>Sordariomycetes</taxon>
        <taxon>Sordariomycetidae</taxon>
        <taxon>Sordariales</taxon>
        <taxon>Chaetomiaceae</taxon>
        <taxon>Parathielavia</taxon>
    </lineage>
</organism>
<reference evidence="14" key="1">
    <citation type="journal article" date="2023" name="Mol. Phylogenet. Evol.">
        <title>Genome-scale phylogeny and comparative genomics of the fungal order Sordariales.</title>
        <authorList>
            <person name="Hensen N."/>
            <person name="Bonometti L."/>
            <person name="Westerberg I."/>
            <person name="Brannstrom I.O."/>
            <person name="Guillou S."/>
            <person name="Cros-Aarteil S."/>
            <person name="Calhoun S."/>
            <person name="Haridas S."/>
            <person name="Kuo A."/>
            <person name="Mondo S."/>
            <person name="Pangilinan J."/>
            <person name="Riley R."/>
            <person name="LaButti K."/>
            <person name="Andreopoulos B."/>
            <person name="Lipzen A."/>
            <person name="Chen C."/>
            <person name="Yan M."/>
            <person name="Daum C."/>
            <person name="Ng V."/>
            <person name="Clum A."/>
            <person name="Steindorff A."/>
            <person name="Ohm R.A."/>
            <person name="Martin F."/>
            <person name="Silar P."/>
            <person name="Natvig D.O."/>
            <person name="Lalanne C."/>
            <person name="Gautier V."/>
            <person name="Ament-Velasquez S.L."/>
            <person name="Kruys A."/>
            <person name="Hutchinson M.I."/>
            <person name="Powell A.J."/>
            <person name="Barry K."/>
            <person name="Miller A.N."/>
            <person name="Grigoriev I.V."/>
            <person name="Debuchy R."/>
            <person name="Gladieux P."/>
            <person name="Hiltunen Thoren M."/>
            <person name="Johannesson H."/>
        </authorList>
    </citation>
    <scope>NUCLEOTIDE SEQUENCE</scope>
    <source>
        <strain evidence="14">CBS 757.83</strain>
    </source>
</reference>
<keyword evidence="5" id="KW-0378">Hydrolase</keyword>
<keyword evidence="3" id="KW-0547">Nucleotide-binding</keyword>
<evidence type="ECO:0000256" key="5">
    <source>
        <dbReference type="ARBA" id="ARBA00022801"/>
    </source>
</evidence>
<dbReference type="Gene3D" id="3.30.40.10">
    <property type="entry name" value="Zinc/RING finger domain, C3HC4 (zinc finger)"/>
    <property type="match status" value="1"/>
</dbReference>
<evidence type="ECO:0000256" key="1">
    <source>
        <dbReference type="ARBA" id="ARBA00007025"/>
    </source>
</evidence>
<accession>A0AAN6T313</accession>
<comment type="caution">
    <text evidence="14">The sequence shown here is derived from an EMBL/GenBank/DDBJ whole genome shotgun (WGS) entry which is preliminary data.</text>
</comment>
<dbReference type="GO" id="GO:0016787">
    <property type="term" value="F:hydrolase activity"/>
    <property type="evidence" value="ECO:0007669"/>
    <property type="project" value="UniProtKB-KW"/>
</dbReference>
<dbReference type="SMART" id="SM00487">
    <property type="entry name" value="DEXDc"/>
    <property type="match status" value="1"/>
</dbReference>
<dbReference type="GO" id="GO:0004386">
    <property type="term" value="F:helicase activity"/>
    <property type="evidence" value="ECO:0007669"/>
    <property type="project" value="UniProtKB-KW"/>
</dbReference>
<evidence type="ECO:0000313" key="15">
    <source>
        <dbReference type="Proteomes" id="UP001305647"/>
    </source>
</evidence>
<dbReference type="SMART" id="SM00184">
    <property type="entry name" value="RING"/>
    <property type="match status" value="1"/>
</dbReference>
<feature type="domain" description="RING-type" evidence="11">
    <location>
        <begin position="881"/>
        <end position="933"/>
    </location>
</feature>
<evidence type="ECO:0000256" key="4">
    <source>
        <dbReference type="ARBA" id="ARBA00022771"/>
    </source>
</evidence>
<keyword evidence="2" id="KW-0479">Metal-binding</keyword>
<dbReference type="CDD" id="cd18008">
    <property type="entry name" value="DEXDc_SHPRH-like"/>
    <property type="match status" value="1"/>
</dbReference>
<feature type="region of interest" description="Disordered" evidence="10">
    <location>
        <begin position="955"/>
        <end position="1085"/>
    </location>
</feature>